<proteinExistence type="predicted"/>
<protein>
    <submittedName>
        <fullName evidence="2">Uncharacterized protein</fullName>
    </submittedName>
</protein>
<keyword evidence="1" id="KW-1133">Transmembrane helix</keyword>
<dbReference type="AlphaFoldDB" id="A0A1X7AGH7"/>
<dbReference type="RefSeq" id="WP_087107387.1">
    <property type="nucleotide sequence ID" value="NZ_CBCSCN010000001.1"/>
</dbReference>
<sequence length="95" mass="10558">MNDSELESLLAETYGQDFPLDDVLVQRIASRATTPVLAFTRKSSFKWLALAASLTCVTIGVGSGMYAATTEIQIVETTTQDLEQIFTNQYDREFL</sequence>
<evidence type="ECO:0000313" key="2">
    <source>
        <dbReference type="EMBL" id="SMA38829.1"/>
    </source>
</evidence>
<keyword evidence="3" id="KW-1185">Reference proteome</keyword>
<dbReference type="Proteomes" id="UP000196573">
    <property type="component" value="Unassembled WGS sequence"/>
</dbReference>
<evidence type="ECO:0000256" key="1">
    <source>
        <dbReference type="SAM" id="Phobius"/>
    </source>
</evidence>
<evidence type="ECO:0000313" key="3">
    <source>
        <dbReference type="Proteomes" id="UP000196573"/>
    </source>
</evidence>
<gene>
    <name evidence="2" type="ORF">EHSB41UT_00930</name>
</gene>
<keyword evidence="1" id="KW-0472">Membrane</keyword>
<reference evidence="2 3" key="1">
    <citation type="submission" date="2017-03" db="EMBL/GenBank/DDBJ databases">
        <authorList>
            <person name="Afonso C.L."/>
            <person name="Miller P.J."/>
            <person name="Scott M.A."/>
            <person name="Spackman E."/>
            <person name="Goraichik I."/>
            <person name="Dimitrov K.M."/>
            <person name="Suarez D.L."/>
            <person name="Swayne D.E."/>
        </authorList>
    </citation>
    <scope>NUCLEOTIDE SEQUENCE [LARGE SCALE GENOMIC DNA]</scope>
    <source>
        <strain evidence="2">SB41UT1</strain>
    </source>
</reference>
<name>A0A1X7AGH7_9GAMM</name>
<dbReference type="EMBL" id="FWPT01000002">
    <property type="protein sequence ID" value="SMA38829.1"/>
    <property type="molecule type" value="Genomic_DNA"/>
</dbReference>
<organism evidence="2 3">
    <name type="scientific">Parendozoicomonas haliclonae</name>
    <dbReference type="NCBI Taxonomy" id="1960125"/>
    <lineage>
        <taxon>Bacteria</taxon>
        <taxon>Pseudomonadati</taxon>
        <taxon>Pseudomonadota</taxon>
        <taxon>Gammaproteobacteria</taxon>
        <taxon>Oceanospirillales</taxon>
        <taxon>Endozoicomonadaceae</taxon>
        <taxon>Parendozoicomonas</taxon>
    </lineage>
</organism>
<feature type="transmembrane region" description="Helical" evidence="1">
    <location>
        <begin position="47"/>
        <end position="68"/>
    </location>
</feature>
<accession>A0A1X7AGH7</accession>
<keyword evidence="1" id="KW-0812">Transmembrane</keyword>